<gene>
    <name evidence="14" type="ORF">Ciccas_001728</name>
</gene>
<keyword evidence="15" id="KW-1185">Reference proteome</keyword>
<dbReference type="InterPro" id="IPR006201">
    <property type="entry name" value="Neur_channel"/>
</dbReference>
<comment type="caution">
    <text evidence="14">The sequence shown here is derived from an EMBL/GenBank/DDBJ whole genome shotgun (WGS) entry which is preliminary data.</text>
</comment>
<dbReference type="CDD" id="cd19049">
    <property type="entry name" value="LGIC_TM_anion"/>
    <property type="match status" value="1"/>
</dbReference>
<dbReference type="GO" id="GO:0005886">
    <property type="term" value="C:plasma membrane"/>
    <property type="evidence" value="ECO:0007669"/>
    <property type="project" value="UniProtKB-SubCell"/>
</dbReference>
<evidence type="ECO:0000256" key="8">
    <source>
        <dbReference type="ARBA" id="ARBA00023065"/>
    </source>
</evidence>
<evidence type="ECO:0000256" key="10">
    <source>
        <dbReference type="ARBA" id="ARBA00023303"/>
    </source>
</evidence>
<dbReference type="SUPFAM" id="SSF90112">
    <property type="entry name" value="Neurotransmitter-gated ion-channel transmembrane pore"/>
    <property type="match status" value="1"/>
</dbReference>
<keyword evidence="7 11" id="KW-1133">Transmembrane helix</keyword>
<dbReference type="SUPFAM" id="SSF63712">
    <property type="entry name" value="Nicotinic receptor ligand binding domain-like"/>
    <property type="match status" value="1"/>
</dbReference>
<dbReference type="Pfam" id="PF02931">
    <property type="entry name" value="Neur_chan_LBD"/>
    <property type="match status" value="1"/>
</dbReference>
<dbReference type="InterPro" id="IPR006202">
    <property type="entry name" value="Neur_chan_lig-bd"/>
</dbReference>
<dbReference type="Gene3D" id="1.20.58.390">
    <property type="entry name" value="Neurotransmitter-gated ion-channel transmembrane domain"/>
    <property type="match status" value="1"/>
</dbReference>
<dbReference type="PRINTS" id="PR00253">
    <property type="entry name" value="GABAARECEPTR"/>
</dbReference>
<keyword evidence="3 11" id="KW-0813">Transport</keyword>
<keyword evidence="10 11" id="KW-0407">Ion channel</keyword>
<evidence type="ECO:0000256" key="3">
    <source>
        <dbReference type="ARBA" id="ARBA00022448"/>
    </source>
</evidence>
<keyword evidence="5 11" id="KW-0812">Transmembrane</keyword>
<accession>A0ABD2QMD2</accession>
<keyword evidence="4" id="KW-1003">Cell membrane</keyword>
<dbReference type="EMBL" id="JBJKFK010000120">
    <property type="protein sequence ID" value="KAL3319596.1"/>
    <property type="molecule type" value="Genomic_DNA"/>
</dbReference>
<keyword evidence="9 11" id="KW-0472">Membrane</keyword>
<dbReference type="GO" id="GO:0034220">
    <property type="term" value="P:monoatomic ion transmembrane transport"/>
    <property type="evidence" value="ECO:0007669"/>
    <property type="project" value="UniProtKB-KW"/>
</dbReference>
<dbReference type="Gene3D" id="2.70.170.10">
    <property type="entry name" value="Neurotransmitter-gated ion-channel ligand-binding domain"/>
    <property type="match status" value="1"/>
</dbReference>
<keyword evidence="8 11" id="KW-0406">Ion transport</keyword>
<evidence type="ECO:0000313" key="15">
    <source>
        <dbReference type="Proteomes" id="UP001626550"/>
    </source>
</evidence>
<evidence type="ECO:0000256" key="1">
    <source>
        <dbReference type="ARBA" id="ARBA00004141"/>
    </source>
</evidence>
<evidence type="ECO:0000259" key="12">
    <source>
        <dbReference type="Pfam" id="PF02931"/>
    </source>
</evidence>
<dbReference type="InterPro" id="IPR038050">
    <property type="entry name" value="Neuro_actylchol_rec"/>
</dbReference>
<comment type="similarity">
    <text evidence="11">Belongs to the ligand-gated ion channel (TC 1.A.9) family.</text>
</comment>
<reference evidence="14 15" key="1">
    <citation type="submission" date="2024-11" db="EMBL/GenBank/DDBJ databases">
        <title>Adaptive evolution of stress response genes in parasites aligns with host niche diversity.</title>
        <authorList>
            <person name="Hahn C."/>
            <person name="Resl P."/>
        </authorList>
    </citation>
    <scope>NUCLEOTIDE SEQUENCE [LARGE SCALE GENOMIC DNA]</scope>
    <source>
        <strain evidence="14">EGGRZ-B1_66</strain>
        <tissue evidence="14">Body</tissue>
    </source>
</reference>
<evidence type="ECO:0000313" key="14">
    <source>
        <dbReference type="EMBL" id="KAL3319596.1"/>
    </source>
</evidence>
<dbReference type="PRINTS" id="PR00252">
    <property type="entry name" value="NRIONCHANNEL"/>
</dbReference>
<feature type="domain" description="Neurotransmitter-gated ion-channel transmembrane" evidence="13">
    <location>
        <begin position="257"/>
        <end position="494"/>
    </location>
</feature>
<evidence type="ECO:0000256" key="9">
    <source>
        <dbReference type="ARBA" id="ARBA00023136"/>
    </source>
</evidence>
<dbReference type="InterPro" id="IPR018000">
    <property type="entry name" value="Neurotransmitter_ion_chnl_CS"/>
</dbReference>
<dbReference type="InterPro" id="IPR036734">
    <property type="entry name" value="Neur_chan_lig-bd_sf"/>
</dbReference>
<feature type="chain" id="PRO_5044534247" evidence="11">
    <location>
        <begin position="20"/>
        <end position="507"/>
    </location>
</feature>
<organism evidence="14 15">
    <name type="scientific">Cichlidogyrus casuarinus</name>
    <dbReference type="NCBI Taxonomy" id="1844966"/>
    <lineage>
        <taxon>Eukaryota</taxon>
        <taxon>Metazoa</taxon>
        <taxon>Spiralia</taxon>
        <taxon>Lophotrochozoa</taxon>
        <taxon>Platyhelminthes</taxon>
        <taxon>Monogenea</taxon>
        <taxon>Monopisthocotylea</taxon>
        <taxon>Dactylogyridea</taxon>
        <taxon>Ancyrocephalidae</taxon>
        <taxon>Cichlidogyrus</taxon>
    </lineage>
</organism>
<feature type="transmembrane region" description="Helical" evidence="11">
    <location>
        <begin position="480"/>
        <end position="499"/>
    </location>
</feature>
<dbReference type="InterPro" id="IPR036719">
    <property type="entry name" value="Neuro-gated_channel_TM_sf"/>
</dbReference>
<evidence type="ECO:0000259" key="13">
    <source>
        <dbReference type="Pfam" id="PF02932"/>
    </source>
</evidence>
<feature type="transmembrane region" description="Helical" evidence="11">
    <location>
        <begin position="313"/>
        <end position="333"/>
    </location>
</feature>
<evidence type="ECO:0000256" key="2">
    <source>
        <dbReference type="ARBA" id="ARBA00004236"/>
    </source>
</evidence>
<protein>
    <submittedName>
        <fullName evidence="14">Uncharacterized protein</fullName>
    </submittedName>
</protein>
<evidence type="ECO:0000256" key="4">
    <source>
        <dbReference type="ARBA" id="ARBA00022475"/>
    </source>
</evidence>
<dbReference type="Proteomes" id="UP001626550">
    <property type="component" value="Unassembled WGS sequence"/>
</dbReference>
<feature type="domain" description="Neurotransmitter-gated ion-channel ligand-binding" evidence="12">
    <location>
        <begin position="33"/>
        <end position="249"/>
    </location>
</feature>
<feature type="transmembrane region" description="Helical" evidence="11">
    <location>
        <begin position="283"/>
        <end position="301"/>
    </location>
</feature>
<sequence>MPLLPFIVILCSLYSFGQPQSPSETHNSPTDIILDTIFDNETYFKDTRPLNEDSPKDSLKVTVNIQIIAITQVDVRKMEYTMDLYLRQEWTDPRLAWKKIESLKYLNYDKKIVSSKIRQKAWLPDLFFRNGKEGNVHTMTSLNSMTRVNSDGGLLWSQKITMRFACMMHLQSFPMDSQLCYINIGSYGYEVSHLKFDWRSKSPVQTRENVSIAEFATPKRFNTFDCTGKALTSTGAYSCLNVTFVLSRELGSWLTSTYLPSILIVSVSWLSFWISLDAVPARVTLGLLALIGTLTQASLVTNTLPRVSYIKAIDVWTIVCIAFDISVLIEFALASNLAKRQRDQGWQVEVREAVREELAHWCNACQQQYHIRGPSATGAYHMHGGTDYMTCANNAAIALKRGELELCEQMEQLLANYESTRPRKALLKHPWPSGAVNLGFERLVNEHSNLLTPDTPEKPGKGIANVAPKKTSEIDENSRFLFPACFILYNSFYWIYYLVLQPSKDTQ</sequence>
<dbReference type="NCBIfam" id="TIGR00860">
    <property type="entry name" value="LIC"/>
    <property type="match status" value="1"/>
</dbReference>
<evidence type="ECO:0000256" key="7">
    <source>
        <dbReference type="ARBA" id="ARBA00022989"/>
    </source>
</evidence>
<evidence type="ECO:0000256" key="6">
    <source>
        <dbReference type="ARBA" id="ARBA00022729"/>
    </source>
</evidence>
<keyword evidence="6 11" id="KW-0732">Signal</keyword>
<dbReference type="AlphaFoldDB" id="A0ABD2QMD2"/>
<comment type="subcellular location">
    <subcellularLocation>
        <location evidence="2">Cell membrane</location>
    </subcellularLocation>
    <subcellularLocation>
        <location evidence="1">Membrane</location>
        <topology evidence="1">Multi-pass membrane protein</topology>
    </subcellularLocation>
</comment>
<dbReference type="PANTHER" id="PTHR18945">
    <property type="entry name" value="NEUROTRANSMITTER GATED ION CHANNEL"/>
    <property type="match status" value="1"/>
</dbReference>
<dbReference type="CDD" id="cd18987">
    <property type="entry name" value="LGIC_ECD_anion"/>
    <property type="match status" value="1"/>
</dbReference>
<evidence type="ECO:0000256" key="5">
    <source>
        <dbReference type="ARBA" id="ARBA00022692"/>
    </source>
</evidence>
<evidence type="ECO:0000256" key="11">
    <source>
        <dbReference type="RuleBase" id="RU000687"/>
    </source>
</evidence>
<proteinExistence type="inferred from homology"/>
<dbReference type="Pfam" id="PF02932">
    <property type="entry name" value="Neur_chan_memb"/>
    <property type="match status" value="1"/>
</dbReference>
<name>A0ABD2QMD2_9PLAT</name>
<dbReference type="PROSITE" id="PS00236">
    <property type="entry name" value="NEUROTR_ION_CHANNEL"/>
    <property type="match status" value="1"/>
</dbReference>
<dbReference type="InterPro" id="IPR006028">
    <property type="entry name" value="GABAA/Glycine_rcpt"/>
</dbReference>
<feature type="transmembrane region" description="Helical" evidence="11">
    <location>
        <begin position="258"/>
        <end position="276"/>
    </location>
</feature>
<dbReference type="InterPro" id="IPR006029">
    <property type="entry name" value="Neurotrans-gated_channel_TM"/>
</dbReference>
<feature type="signal peptide" evidence="11">
    <location>
        <begin position="1"/>
        <end position="19"/>
    </location>
</feature>